<dbReference type="AlphaFoldDB" id="A0A1H7ZXI2"/>
<dbReference type="GO" id="GO:0004674">
    <property type="term" value="F:protein serine/threonine kinase activity"/>
    <property type="evidence" value="ECO:0007669"/>
    <property type="project" value="UniProtKB-KW"/>
</dbReference>
<dbReference type="SMART" id="SM00740">
    <property type="entry name" value="PASTA"/>
    <property type="match status" value="2"/>
</dbReference>
<feature type="domain" description="Protein kinase" evidence="2">
    <location>
        <begin position="52"/>
        <end position="319"/>
    </location>
</feature>
<keyword evidence="5" id="KW-1185">Reference proteome</keyword>
<proteinExistence type="predicted"/>
<accession>A0A1H7ZXI2</accession>
<evidence type="ECO:0000313" key="5">
    <source>
        <dbReference type="Proteomes" id="UP000199158"/>
    </source>
</evidence>
<dbReference type="SUPFAM" id="SSF56112">
    <property type="entry name" value="Protein kinase-like (PK-like)"/>
    <property type="match status" value="1"/>
</dbReference>
<dbReference type="GO" id="GO:0005524">
    <property type="term" value="F:ATP binding"/>
    <property type="evidence" value="ECO:0007669"/>
    <property type="project" value="InterPro"/>
</dbReference>
<feature type="transmembrane region" description="Helical" evidence="1">
    <location>
        <begin position="353"/>
        <end position="372"/>
    </location>
</feature>
<dbReference type="Gene3D" id="3.30.10.20">
    <property type="match status" value="2"/>
</dbReference>
<protein>
    <submittedName>
        <fullName evidence="4">Serine/threonine protein kinase</fullName>
    </submittedName>
</protein>
<name>A0A1H7ZXI2_9FIRM</name>
<evidence type="ECO:0000259" key="3">
    <source>
        <dbReference type="PROSITE" id="PS51178"/>
    </source>
</evidence>
<dbReference type="InterPro" id="IPR005543">
    <property type="entry name" value="PASTA_dom"/>
</dbReference>
<evidence type="ECO:0000313" key="4">
    <source>
        <dbReference type="EMBL" id="SEM62444.1"/>
    </source>
</evidence>
<keyword evidence="1" id="KW-0812">Transmembrane</keyword>
<organism evidence="4 5">
    <name type="scientific">Hydrogenoanaerobacterium saccharovorans</name>
    <dbReference type="NCBI Taxonomy" id="474960"/>
    <lineage>
        <taxon>Bacteria</taxon>
        <taxon>Bacillati</taxon>
        <taxon>Bacillota</taxon>
        <taxon>Clostridia</taxon>
        <taxon>Eubacteriales</taxon>
        <taxon>Oscillospiraceae</taxon>
        <taxon>Hydrogenoanaerobacterium</taxon>
    </lineage>
</organism>
<dbReference type="RefSeq" id="WP_092752109.1">
    <property type="nucleotide sequence ID" value="NZ_FOCG01000001.1"/>
</dbReference>
<dbReference type="Gene3D" id="1.10.510.10">
    <property type="entry name" value="Transferase(Phosphotransferase) domain 1"/>
    <property type="match status" value="1"/>
</dbReference>
<dbReference type="PROSITE" id="PS51178">
    <property type="entry name" value="PASTA"/>
    <property type="match status" value="2"/>
</dbReference>
<keyword evidence="4" id="KW-0808">Transferase</keyword>
<dbReference type="OrthoDB" id="9788659at2"/>
<dbReference type="InterPro" id="IPR000719">
    <property type="entry name" value="Prot_kinase_dom"/>
</dbReference>
<dbReference type="PROSITE" id="PS50011">
    <property type="entry name" value="PROTEIN_KINASE_DOM"/>
    <property type="match status" value="1"/>
</dbReference>
<dbReference type="InterPro" id="IPR011009">
    <property type="entry name" value="Kinase-like_dom_sf"/>
</dbReference>
<dbReference type="Proteomes" id="UP000199158">
    <property type="component" value="Unassembled WGS sequence"/>
</dbReference>
<dbReference type="CDD" id="cd06577">
    <property type="entry name" value="PASTA_pknB"/>
    <property type="match status" value="2"/>
</dbReference>
<reference evidence="4 5" key="1">
    <citation type="submission" date="2016-10" db="EMBL/GenBank/DDBJ databases">
        <authorList>
            <person name="de Groot N.N."/>
        </authorList>
    </citation>
    <scope>NUCLEOTIDE SEQUENCE [LARGE SCALE GENOMIC DNA]</scope>
    <source>
        <strain evidence="4 5">CGMCC 1.5070</strain>
    </source>
</reference>
<dbReference type="STRING" id="474960.SAMN05216180_0926"/>
<dbReference type="PANTHER" id="PTHR24362">
    <property type="entry name" value="SERINE/THREONINE-PROTEIN KINASE NEK"/>
    <property type="match status" value="1"/>
</dbReference>
<keyword evidence="4" id="KW-0723">Serine/threonine-protein kinase</keyword>
<keyword evidence="1" id="KW-1133">Transmembrane helix</keyword>
<dbReference type="EMBL" id="FOCG01000001">
    <property type="protein sequence ID" value="SEM62444.1"/>
    <property type="molecule type" value="Genomic_DNA"/>
</dbReference>
<evidence type="ECO:0000256" key="1">
    <source>
        <dbReference type="SAM" id="Phobius"/>
    </source>
</evidence>
<dbReference type="PANTHER" id="PTHR24362:SF309">
    <property type="entry name" value="PROTEIN KINASE DOMAIN-CONTAINING PROTEIN"/>
    <property type="match status" value="1"/>
</dbReference>
<keyword evidence="4" id="KW-0418">Kinase</keyword>
<dbReference type="SMART" id="SM00220">
    <property type="entry name" value="S_TKc"/>
    <property type="match status" value="1"/>
</dbReference>
<feature type="domain" description="PASTA" evidence="3">
    <location>
        <begin position="399"/>
        <end position="467"/>
    </location>
</feature>
<feature type="domain" description="PASTA" evidence="3">
    <location>
        <begin position="468"/>
        <end position="535"/>
    </location>
</feature>
<evidence type="ECO:0000259" key="2">
    <source>
        <dbReference type="PROSITE" id="PS50011"/>
    </source>
</evidence>
<dbReference type="Pfam" id="PF03793">
    <property type="entry name" value="PASTA"/>
    <property type="match status" value="2"/>
</dbReference>
<sequence>MTNSDKQKLCMGCMSAMTNEGRCPHCGFQSRKSFSREFLPPRTELVGRYLVGNLQRHNGEGAFYIGYDLEEDLKVIISEYLPRTLANRNESDGSVTVKYGKEAQFKALLDDFIENARLIREVCQKATGIMPVLDIFTERGTAYVIYRYIQAVPLAEYLLENGGEISWAQAKSIIMPLLKSISALHQKGAIHRGISPETLLVDSKGKLWLTGLSVSALRTGYSELDCELFDGYSAPEQYTANGWQGTWTDVYAAGAILYRLLTGTLPVSAEIRKQKDSLYPANMLNHSIPENVSDAIDGAMLVAVEKRTQNIDKLIADLLETVDSNTAVFDAKDYIKTPSSTKTKRKMPFPLRVMLYTSVGLGAVIVIVYFTLIKPSISNSSESVSSSDIVTSDLTEESEPKDIGIPDFTGQFVQKVETNSEYKLKYEFKIEHKYNENDVPPGVIYNQSPSAGTPMLNKGTVILYVSKGSQITKMPFLIGSTLELALRTLESMNIYYDVITEEDETKDPGLVIKTSIEPGGDVAKEKDVVYIYVNKKPEESTESSEEINYQ</sequence>
<gene>
    <name evidence="4" type="ORF">SAMN05216180_0926</name>
</gene>
<keyword evidence="1" id="KW-0472">Membrane</keyword>
<dbReference type="Pfam" id="PF00069">
    <property type="entry name" value="Pkinase"/>
    <property type="match status" value="1"/>
</dbReference>